<dbReference type="InterPro" id="IPR029058">
    <property type="entry name" value="AB_hydrolase_fold"/>
</dbReference>
<dbReference type="Pfam" id="PF11288">
    <property type="entry name" value="DUF3089"/>
    <property type="match status" value="1"/>
</dbReference>
<evidence type="ECO:0008006" key="3">
    <source>
        <dbReference type="Google" id="ProtNLM"/>
    </source>
</evidence>
<organism evidence="1 2">
    <name type="scientific">Sphingomonas vulcanisoli</name>
    <dbReference type="NCBI Taxonomy" id="1658060"/>
    <lineage>
        <taxon>Bacteria</taxon>
        <taxon>Pseudomonadati</taxon>
        <taxon>Pseudomonadota</taxon>
        <taxon>Alphaproteobacteria</taxon>
        <taxon>Sphingomonadales</taxon>
        <taxon>Sphingomonadaceae</taxon>
        <taxon>Sphingomonas</taxon>
    </lineage>
</organism>
<accession>A0ABX0TTD1</accession>
<sequence>MEEPVDSGSEPILREVGMVRIMMALAGLLIVGAGVAQTPLPLPAEAPITVPNYSDPATWICRPGVDDGTCSANLDAVAIDAQGHRTPVTYAPAKAPKIDCFYIYPTASMDPGTFSDMNPGPEEKRAVHGQFARLGSVCRLFAPIYHQFTIPALRRALAGQAKADSLPFDVPYRDVLAAWRHYLAHDNQGRGVILLGHSQGAILLKRLIAEEIDGKPAQKKLVAAYLAGNPDLTASSFHAIPTCKVIGQTGCIVAWSDYRDGDDNRRAFGAGKPGDPALCVNPASPGGGRAPIKAFLPRPGMAPESDPPYIELIGQLSAECVSDAAGAVLRVRIEPGVYADLLTTALNHAGMPGWGLHPLDMSLPQGNIVDMAAAQSAAWKGR</sequence>
<evidence type="ECO:0000313" key="1">
    <source>
        <dbReference type="EMBL" id="NIJ07662.1"/>
    </source>
</evidence>
<name>A0ABX0TTD1_9SPHN</name>
<gene>
    <name evidence="1" type="ORF">FHS31_001258</name>
</gene>
<keyword evidence="2" id="KW-1185">Reference proteome</keyword>
<dbReference type="Proteomes" id="UP000727456">
    <property type="component" value="Unassembled WGS sequence"/>
</dbReference>
<proteinExistence type="predicted"/>
<dbReference type="InterPro" id="IPR021440">
    <property type="entry name" value="DUF3089"/>
</dbReference>
<dbReference type="EMBL" id="JAAOZC010000002">
    <property type="protein sequence ID" value="NIJ07662.1"/>
    <property type="molecule type" value="Genomic_DNA"/>
</dbReference>
<evidence type="ECO:0000313" key="2">
    <source>
        <dbReference type="Proteomes" id="UP000727456"/>
    </source>
</evidence>
<dbReference type="RefSeq" id="WP_167072505.1">
    <property type="nucleotide sequence ID" value="NZ_JAAOZC010000002.1"/>
</dbReference>
<protein>
    <recommendedName>
        <fullName evidence="3">DUF3089 domain-containing protein</fullName>
    </recommendedName>
</protein>
<dbReference type="SUPFAM" id="SSF53474">
    <property type="entry name" value="alpha/beta-Hydrolases"/>
    <property type="match status" value="1"/>
</dbReference>
<reference evidence="1 2" key="1">
    <citation type="submission" date="2020-03" db="EMBL/GenBank/DDBJ databases">
        <title>Genomic Encyclopedia of Type Strains, Phase III (KMG-III): the genomes of soil and plant-associated and newly described type strains.</title>
        <authorList>
            <person name="Whitman W."/>
        </authorList>
    </citation>
    <scope>NUCLEOTIDE SEQUENCE [LARGE SCALE GENOMIC DNA]</scope>
    <source>
        <strain evidence="1 2">CECT 8804</strain>
    </source>
</reference>
<comment type="caution">
    <text evidence="1">The sequence shown here is derived from an EMBL/GenBank/DDBJ whole genome shotgun (WGS) entry which is preliminary data.</text>
</comment>